<dbReference type="Proteomes" id="UP000503037">
    <property type="component" value="Segment"/>
</dbReference>
<dbReference type="InterPro" id="IPR004260">
    <property type="entry name" value="Pyr-dimer_DNA_glycosylase"/>
</dbReference>
<proteinExistence type="predicted"/>
<keyword evidence="2" id="KW-1185">Reference proteome</keyword>
<gene>
    <name evidence="1" type="ORF">vBAcoSR7M_11</name>
</gene>
<dbReference type="Pfam" id="PF03013">
    <property type="entry name" value="Pyr_excise"/>
    <property type="match status" value="1"/>
</dbReference>
<accession>A0A6M3YN41</accession>
<dbReference type="EMBL" id="MT345684">
    <property type="protein sequence ID" value="QJI53333.1"/>
    <property type="molecule type" value="Genomic_DNA"/>
</dbReference>
<evidence type="ECO:0000313" key="2">
    <source>
        <dbReference type="Proteomes" id="UP000503037"/>
    </source>
</evidence>
<protein>
    <submittedName>
        <fullName evidence="1">Pyrimidine dimer DNA glycosylase</fullName>
    </submittedName>
</protein>
<dbReference type="SUPFAM" id="SSF47077">
    <property type="entry name" value="T4 endonuclease V"/>
    <property type="match status" value="1"/>
</dbReference>
<sequence>MRTWMVPVEIMCRKHLQGEHVECHMFASSLHNNKSVKGFIEDGLFDPKGFEQRHEDLANEMVRRGGKHESPLNLQGMAKINLKHMPEGCVDVNANIKELARRCTQCYERIEASQYKHLLEGIPKGGDAIVPVNDDYYVQLSGQLLTEERFSNRDAAVRKLEKLRRNMTLRRQGRL</sequence>
<reference evidence="2" key="1">
    <citation type="submission" date="2020-04" db="EMBL/GenBank/DDBJ databases">
        <authorList>
            <person name="Ma R."/>
            <person name="Lai J."/>
            <person name="Yang Y."/>
            <person name="Jiao N."/>
            <person name="Zhang R."/>
        </authorList>
    </citation>
    <scope>NUCLEOTIDE SEQUENCE [LARGE SCALE GENOMIC DNA]</scope>
</reference>
<evidence type="ECO:0000313" key="1">
    <source>
        <dbReference type="EMBL" id="QJI53333.1"/>
    </source>
</evidence>
<organism evidence="1 2">
    <name type="scientific">Alteromonas phage vB_AcoS-R7M</name>
    <dbReference type="NCBI Taxonomy" id="2729541"/>
    <lineage>
        <taxon>Viruses</taxon>
        <taxon>Duplodnaviria</taxon>
        <taxon>Heunggongvirae</taxon>
        <taxon>Uroviricota</taxon>
        <taxon>Caudoviricetes</taxon>
        <taxon>Queuovirinae</taxon>
        <taxon>Amoyvirus</taxon>
        <taxon>Amoyvirus R7M</taxon>
    </lineage>
</organism>
<name>A0A6M3YN41_9CAUD</name>